<dbReference type="RefSeq" id="WP_120771486.1">
    <property type="nucleotide sequence ID" value="NZ_CP032627.1"/>
</dbReference>
<dbReference type="Pfam" id="PF00512">
    <property type="entry name" value="HisKA"/>
    <property type="match status" value="1"/>
</dbReference>
<dbReference type="KEGG" id="lact:D7I46_02740"/>
<keyword evidence="8 9" id="KW-0472">Membrane</keyword>
<dbReference type="EMBL" id="CP032627">
    <property type="protein sequence ID" value="AYG00098.1"/>
    <property type="molecule type" value="Genomic_DNA"/>
</dbReference>
<evidence type="ECO:0000256" key="4">
    <source>
        <dbReference type="ARBA" id="ARBA00022553"/>
    </source>
</evidence>
<dbReference type="Pfam" id="PF02518">
    <property type="entry name" value="HATPase_c"/>
    <property type="match status" value="1"/>
</dbReference>
<dbReference type="SUPFAM" id="SSF47384">
    <property type="entry name" value="Homodimeric domain of signal transducing histidine kinase"/>
    <property type="match status" value="1"/>
</dbReference>
<proteinExistence type="predicted"/>
<dbReference type="GO" id="GO:0016036">
    <property type="term" value="P:cellular response to phosphate starvation"/>
    <property type="evidence" value="ECO:0007669"/>
    <property type="project" value="TreeGrafter"/>
</dbReference>
<dbReference type="SMART" id="SM00387">
    <property type="entry name" value="HATPase_c"/>
    <property type="match status" value="1"/>
</dbReference>
<dbReference type="PROSITE" id="PS50109">
    <property type="entry name" value="HIS_KIN"/>
    <property type="match status" value="1"/>
</dbReference>
<dbReference type="AlphaFoldDB" id="A0A387BCB3"/>
<dbReference type="OrthoDB" id="9813151at2"/>
<evidence type="ECO:0000256" key="9">
    <source>
        <dbReference type="SAM" id="Phobius"/>
    </source>
</evidence>
<dbReference type="GO" id="GO:0005886">
    <property type="term" value="C:plasma membrane"/>
    <property type="evidence" value="ECO:0007669"/>
    <property type="project" value="TreeGrafter"/>
</dbReference>
<dbReference type="PANTHER" id="PTHR45453">
    <property type="entry name" value="PHOSPHATE REGULON SENSOR PROTEIN PHOR"/>
    <property type="match status" value="1"/>
</dbReference>
<dbReference type="CDD" id="cd00075">
    <property type="entry name" value="HATPase"/>
    <property type="match status" value="1"/>
</dbReference>
<accession>A0A387BCB3</accession>
<dbReference type="SMART" id="SM00388">
    <property type="entry name" value="HisKA"/>
    <property type="match status" value="1"/>
</dbReference>
<dbReference type="GO" id="GO:0004721">
    <property type="term" value="F:phosphoprotein phosphatase activity"/>
    <property type="evidence" value="ECO:0007669"/>
    <property type="project" value="TreeGrafter"/>
</dbReference>
<feature type="domain" description="Histidine kinase" evidence="10">
    <location>
        <begin position="313"/>
        <end position="520"/>
    </location>
</feature>
<evidence type="ECO:0000256" key="5">
    <source>
        <dbReference type="ARBA" id="ARBA00022679"/>
    </source>
</evidence>
<protein>
    <recommendedName>
        <fullName evidence="3">histidine kinase</fullName>
        <ecNumber evidence="3">2.7.13.3</ecNumber>
    </recommendedName>
</protein>
<keyword evidence="9" id="KW-1133">Transmembrane helix</keyword>
<comment type="catalytic activity">
    <reaction evidence="1">
        <text>ATP + protein L-histidine = ADP + protein N-phospho-L-histidine.</text>
        <dbReference type="EC" id="2.7.13.3"/>
    </reaction>
</comment>
<evidence type="ECO:0000313" key="12">
    <source>
        <dbReference type="Proteomes" id="UP000269374"/>
    </source>
</evidence>
<dbReference type="InterPro" id="IPR050351">
    <property type="entry name" value="BphY/WalK/GraS-like"/>
</dbReference>
<dbReference type="PANTHER" id="PTHR45453:SF1">
    <property type="entry name" value="PHOSPHATE REGULON SENSOR PROTEIN PHOR"/>
    <property type="match status" value="1"/>
</dbReference>
<evidence type="ECO:0000256" key="6">
    <source>
        <dbReference type="ARBA" id="ARBA00022777"/>
    </source>
</evidence>
<dbReference type="EC" id="2.7.13.3" evidence="3"/>
<keyword evidence="6" id="KW-0418">Kinase</keyword>
<keyword evidence="5" id="KW-0808">Transferase</keyword>
<name>A0A387BCB3_9LACT</name>
<organism evidence="11 12">
    <name type="scientific">Lactococcus allomyrinae</name>
    <dbReference type="NCBI Taxonomy" id="2419773"/>
    <lineage>
        <taxon>Bacteria</taxon>
        <taxon>Bacillati</taxon>
        <taxon>Bacillota</taxon>
        <taxon>Bacilli</taxon>
        <taxon>Lactobacillales</taxon>
        <taxon>Streptococcaceae</taxon>
        <taxon>Lactococcus</taxon>
    </lineage>
</organism>
<dbReference type="InterPro" id="IPR036890">
    <property type="entry name" value="HATPase_C_sf"/>
</dbReference>
<dbReference type="GO" id="GO:0000155">
    <property type="term" value="F:phosphorelay sensor kinase activity"/>
    <property type="evidence" value="ECO:0007669"/>
    <property type="project" value="InterPro"/>
</dbReference>
<keyword evidence="9" id="KW-0812">Transmembrane</keyword>
<comment type="subcellular location">
    <subcellularLocation>
        <location evidence="2">Membrane</location>
    </subcellularLocation>
</comment>
<dbReference type="PRINTS" id="PR00344">
    <property type="entry name" value="BCTRLSENSOR"/>
</dbReference>
<dbReference type="FunFam" id="3.30.565.10:FF:000006">
    <property type="entry name" value="Sensor histidine kinase WalK"/>
    <property type="match status" value="1"/>
</dbReference>
<reference evidence="11 12" key="1">
    <citation type="submission" date="2018-09" db="EMBL/GenBank/DDBJ databases">
        <title>Genome sequencing of strain 1JSPR-7.</title>
        <authorList>
            <person name="Heo J."/>
            <person name="Kim S.-J."/>
            <person name="Kwon S.-W."/>
        </authorList>
    </citation>
    <scope>NUCLEOTIDE SEQUENCE [LARGE SCALE GENOMIC DNA]</scope>
    <source>
        <strain evidence="11 12">1JSPR-7</strain>
    </source>
</reference>
<gene>
    <name evidence="11" type="ORF">D7I46_02740</name>
</gene>
<evidence type="ECO:0000256" key="3">
    <source>
        <dbReference type="ARBA" id="ARBA00012438"/>
    </source>
</evidence>
<sequence length="520" mass="59633">MKKTKLRNIVILTVIYIIATLSLVILLNQNILNNDTNRVLERSSNIQLFLEKHPNVSLPKGFELLPKATDDSDTRKIAHGAAYSRDLTRSKITITSPIFDDGQVKNYLQITESRTPSWFISFATVTFAILIYLGVGFQVLNRARELRNFTENTVAKIKNIERSPLTQSYLISEKDDRITTALNTLGESIQRQALSHTEKKENLYEFIEFFQFPIFIYNNKGKIRKTNAAFKNEFTDTHNLDIFSPYADFLTFLVDKMLHPDIQEKLFYFEEIAAYYQVRITPLPELDSRFLVTMMDVTSYYRTLDAHNAFIANVSHELKTPLTSIKGFAELLESDDISQEEGKNFAAIINKESSRLMNLVQDTLLLTKQNHRIDKKKLNLTTLIQDILNTSRPQISEKNLHLEAQVDNITFKTNQQMVHSIFENLIENAIKYTPNDGKIIVSLQTKDRKVIFSVTDNGPGLTEIQKERIFDRFYRVDESRSEVRGTGLGLSIVEKNVQELQGHIDVVSIIGKGTTFTVTL</sequence>
<evidence type="ECO:0000256" key="2">
    <source>
        <dbReference type="ARBA" id="ARBA00004370"/>
    </source>
</evidence>
<evidence type="ECO:0000256" key="8">
    <source>
        <dbReference type="ARBA" id="ARBA00023136"/>
    </source>
</evidence>
<dbReference type="InterPro" id="IPR003594">
    <property type="entry name" value="HATPase_dom"/>
</dbReference>
<feature type="transmembrane region" description="Helical" evidence="9">
    <location>
        <begin position="9"/>
        <end position="27"/>
    </location>
</feature>
<dbReference type="SUPFAM" id="SSF55874">
    <property type="entry name" value="ATPase domain of HSP90 chaperone/DNA topoisomerase II/histidine kinase"/>
    <property type="match status" value="1"/>
</dbReference>
<dbReference type="Gene3D" id="3.30.565.10">
    <property type="entry name" value="Histidine kinase-like ATPase, C-terminal domain"/>
    <property type="match status" value="1"/>
</dbReference>
<feature type="transmembrane region" description="Helical" evidence="9">
    <location>
        <begin position="118"/>
        <end position="140"/>
    </location>
</feature>
<dbReference type="InterPro" id="IPR036097">
    <property type="entry name" value="HisK_dim/P_sf"/>
</dbReference>
<dbReference type="InterPro" id="IPR004358">
    <property type="entry name" value="Sig_transdc_His_kin-like_C"/>
</dbReference>
<dbReference type="Proteomes" id="UP000269374">
    <property type="component" value="Chromosome"/>
</dbReference>
<dbReference type="FunFam" id="1.10.287.130:FF:000001">
    <property type="entry name" value="Two-component sensor histidine kinase"/>
    <property type="match status" value="1"/>
</dbReference>
<dbReference type="Gene3D" id="1.10.287.130">
    <property type="match status" value="1"/>
</dbReference>
<keyword evidence="7" id="KW-0902">Two-component regulatory system</keyword>
<evidence type="ECO:0000256" key="1">
    <source>
        <dbReference type="ARBA" id="ARBA00000085"/>
    </source>
</evidence>
<keyword evidence="4" id="KW-0597">Phosphoprotein</keyword>
<evidence type="ECO:0000256" key="7">
    <source>
        <dbReference type="ARBA" id="ARBA00023012"/>
    </source>
</evidence>
<dbReference type="InterPro" id="IPR005467">
    <property type="entry name" value="His_kinase_dom"/>
</dbReference>
<dbReference type="InterPro" id="IPR003661">
    <property type="entry name" value="HisK_dim/P_dom"/>
</dbReference>
<evidence type="ECO:0000259" key="10">
    <source>
        <dbReference type="PROSITE" id="PS50109"/>
    </source>
</evidence>
<dbReference type="CDD" id="cd00082">
    <property type="entry name" value="HisKA"/>
    <property type="match status" value="1"/>
</dbReference>
<evidence type="ECO:0000313" key="11">
    <source>
        <dbReference type="EMBL" id="AYG00098.1"/>
    </source>
</evidence>
<keyword evidence="12" id="KW-1185">Reference proteome</keyword>